<feature type="domain" description="Glycosyltransferase 2-like" evidence="1">
    <location>
        <begin position="1"/>
        <end position="126"/>
    </location>
</feature>
<dbReference type="PANTHER" id="PTHR22916">
    <property type="entry name" value="GLYCOSYLTRANSFERASE"/>
    <property type="match status" value="1"/>
</dbReference>
<dbReference type="PANTHER" id="PTHR22916:SF56">
    <property type="entry name" value="GLYCOSYL TRANSFERASE"/>
    <property type="match status" value="1"/>
</dbReference>
<evidence type="ECO:0000259" key="1">
    <source>
        <dbReference type="Pfam" id="PF00535"/>
    </source>
</evidence>
<evidence type="ECO:0000313" key="3">
    <source>
        <dbReference type="Proteomes" id="UP000175669"/>
    </source>
</evidence>
<protein>
    <recommendedName>
        <fullName evidence="1">Glycosyltransferase 2-like domain-containing protein</fullName>
    </recommendedName>
</protein>
<dbReference type="GO" id="GO:0016758">
    <property type="term" value="F:hexosyltransferase activity"/>
    <property type="evidence" value="ECO:0007669"/>
    <property type="project" value="UniProtKB-ARBA"/>
</dbReference>
<dbReference type="InterPro" id="IPR029044">
    <property type="entry name" value="Nucleotide-diphossugar_trans"/>
</dbReference>
<comment type="caution">
    <text evidence="2">The sequence shown here is derived from an EMBL/GenBank/DDBJ whole genome shotgun (WGS) entry which is preliminary data.</text>
</comment>
<sequence>MPVFNGEEFIEEALESLLAQSFSNFELIISDNASTDSTEAICRNYARKDARVRYFRQTENLGSVANFKFVLEEAVGEYFMWAAADDLWAPNFIEKCRDLLVKDEDAGMAMTAYVCSSRFSELLKMKFENPLACISIEDRAERVRAYSKLPFSTHKDNLVYALWRKRALVHLLSDLVSIANLNIIGTSMNEYALAMHKGRYSSDVGFYKRYRYVPPGHFLDPLLSFISRLKRRAKNRGFSANASYGVQSHLADLRAVLISANFTDDFVSEIVQTNIKHLNGNRHNPDD</sequence>
<organism evidence="2 3">
    <name type="scientific">Pseudohongiella acticola</name>
    <dbReference type="NCBI Taxonomy" id="1524254"/>
    <lineage>
        <taxon>Bacteria</taxon>
        <taxon>Pseudomonadati</taxon>
        <taxon>Pseudomonadota</taxon>
        <taxon>Gammaproteobacteria</taxon>
        <taxon>Pseudomonadales</taxon>
        <taxon>Pseudohongiellaceae</taxon>
        <taxon>Pseudohongiella</taxon>
    </lineage>
</organism>
<gene>
    <name evidence="2" type="ORF">PHACT_00110</name>
</gene>
<accession>A0A1E8CHF7</accession>
<dbReference type="Gene3D" id="3.90.550.10">
    <property type="entry name" value="Spore Coat Polysaccharide Biosynthesis Protein SpsA, Chain A"/>
    <property type="match status" value="1"/>
</dbReference>
<dbReference type="Pfam" id="PF00535">
    <property type="entry name" value="Glycos_transf_2"/>
    <property type="match status" value="1"/>
</dbReference>
<dbReference type="CDD" id="cd00761">
    <property type="entry name" value="Glyco_tranf_GTA_type"/>
    <property type="match status" value="1"/>
</dbReference>
<proteinExistence type="predicted"/>
<reference evidence="3" key="1">
    <citation type="submission" date="2016-07" db="EMBL/GenBank/DDBJ databases">
        <authorList>
            <person name="Florea S."/>
            <person name="Webb J.S."/>
            <person name="Jaromczyk J."/>
            <person name="Schardl C.L."/>
        </authorList>
    </citation>
    <scope>NUCLEOTIDE SEQUENCE [LARGE SCALE GENOMIC DNA]</scope>
    <source>
        <strain evidence="3">KCTC 42131</strain>
    </source>
</reference>
<dbReference type="Proteomes" id="UP000175669">
    <property type="component" value="Unassembled WGS sequence"/>
</dbReference>
<dbReference type="EMBL" id="MASR01000001">
    <property type="protein sequence ID" value="OFE11755.1"/>
    <property type="molecule type" value="Genomic_DNA"/>
</dbReference>
<keyword evidence="3" id="KW-1185">Reference proteome</keyword>
<evidence type="ECO:0000313" key="2">
    <source>
        <dbReference type="EMBL" id="OFE11755.1"/>
    </source>
</evidence>
<dbReference type="AlphaFoldDB" id="A0A1E8CHF7"/>
<dbReference type="SUPFAM" id="SSF53448">
    <property type="entry name" value="Nucleotide-diphospho-sugar transferases"/>
    <property type="match status" value="1"/>
</dbReference>
<dbReference type="InterPro" id="IPR001173">
    <property type="entry name" value="Glyco_trans_2-like"/>
</dbReference>
<dbReference type="STRING" id="1524254.PHACT_00110"/>
<name>A0A1E8CHF7_9GAMM</name>